<evidence type="ECO:0000313" key="4">
    <source>
        <dbReference type="Proteomes" id="UP000824469"/>
    </source>
</evidence>
<dbReference type="InterPro" id="IPR027484">
    <property type="entry name" value="PInositol-4-P-5-kinase_N"/>
</dbReference>
<feature type="non-terminal residue" evidence="3">
    <location>
        <position position="1"/>
    </location>
</feature>
<proteinExistence type="predicted"/>
<dbReference type="Proteomes" id="UP000824469">
    <property type="component" value="Unassembled WGS sequence"/>
</dbReference>
<dbReference type="Gene3D" id="3.30.800.10">
    <property type="entry name" value="Phosphatidylinositol Phosphate Kinase II Beta"/>
    <property type="match status" value="1"/>
</dbReference>
<comment type="caution">
    <text evidence="3">The sequence shown here is derived from an EMBL/GenBank/DDBJ whole genome shotgun (WGS) entry which is preliminary data.</text>
</comment>
<reference evidence="3 4" key="1">
    <citation type="journal article" date="2021" name="Nat. Plants">
        <title>The Taxus genome provides insights into paclitaxel biosynthesis.</title>
        <authorList>
            <person name="Xiong X."/>
            <person name="Gou J."/>
            <person name="Liao Q."/>
            <person name="Li Y."/>
            <person name="Zhou Q."/>
            <person name="Bi G."/>
            <person name="Li C."/>
            <person name="Du R."/>
            <person name="Wang X."/>
            <person name="Sun T."/>
            <person name="Guo L."/>
            <person name="Liang H."/>
            <person name="Lu P."/>
            <person name="Wu Y."/>
            <person name="Zhang Z."/>
            <person name="Ro D.K."/>
            <person name="Shang Y."/>
            <person name="Huang S."/>
            <person name="Yan J."/>
        </authorList>
    </citation>
    <scope>NUCLEOTIDE SEQUENCE [LARGE SCALE GENOMIC DNA]</scope>
    <source>
        <strain evidence="3">Ta-2019</strain>
    </source>
</reference>
<dbReference type="GO" id="GO:0016020">
    <property type="term" value="C:membrane"/>
    <property type="evidence" value="ECO:0007669"/>
    <property type="project" value="UniProtKB-ARBA"/>
</dbReference>
<keyword evidence="1" id="KW-0677">Repeat</keyword>
<dbReference type="Pfam" id="PF02493">
    <property type="entry name" value="MORN"/>
    <property type="match status" value="7"/>
</dbReference>
<evidence type="ECO:0000256" key="2">
    <source>
        <dbReference type="SAM" id="MobiDB-lite"/>
    </source>
</evidence>
<feature type="region of interest" description="Disordered" evidence="2">
    <location>
        <begin position="257"/>
        <end position="284"/>
    </location>
</feature>
<dbReference type="EMBL" id="JAHRHJ020000011">
    <property type="protein sequence ID" value="KAH9295551.1"/>
    <property type="molecule type" value="Genomic_DNA"/>
</dbReference>
<dbReference type="InterPro" id="IPR003409">
    <property type="entry name" value="MORN"/>
</dbReference>
<sequence length="442" mass="49724">MSGPLVHAANSDDEDEQEFNVIVGDGERAYCNGDFYWGSCLENLPDGVGKYLWADGCMYEGEWHKGKNTGKGKVSWPSGATYEGDFKAGYMDGIGTYTGVDGSTYKGQWVMNEKHGYGQKLYVNGDFYDGHWNHGVPDGKGRYVWENGNEYEGEWKEGLMCGHGALTWASGNKYEGQWLDGFEHGEGVYTWADGSFYVGIWNKDRKDCKGTFYPKSSASAATSWDGGEDFNGVDGDMVSQREKSSYILDCEAISQNPSVGSTPKKTRVRLQKRQNLSGDGSKSSIADKPFDSICTWDSDSDVSTNRCDTHNLVSERGRKPLLHRNVLSAVEKDFDYVCLDKLNKEHAASRALRRRRSKRHPKEVKRPGEAISKGHKNYDLMLNLQLGIRYTVGRITPEPTREISLGDFGPKARIWMRFPPEGSKFTPPHQSVEFRWKDYCPM</sequence>
<dbReference type="FunFam" id="2.20.110.10:FF:000015">
    <property type="entry name" value="Phosphatidylinositol 4-phosphate 5-kinase"/>
    <property type="match status" value="1"/>
</dbReference>
<dbReference type="PANTHER" id="PTHR23084:SF263">
    <property type="entry name" value="MORN REPEAT-CONTAINING PROTEIN 1"/>
    <property type="match status" value="1"/>
</dbReference>
<feature type="region of interest" description="Disordered" evidence="2">
    <location>
        <begin position="348"/>
        <end position="370"/>
    </location>
</feature>
<dbReference type="SMART" id="SM00698">
    <property type="entry name" value="MORN"/>
    <property type="match status" value="8"/>
</dbReference>
<feature type="compositionally biased region" description="Basic residues" evidence="2">
    <location>
        <begin position="351"/>
        <end position="363"/>
    </location>
</feature>
<dbReference type="AlphaFoldDB" id="A0AA38C6G8"/>
<keyword evidence="4" id="KW-1185">Reference proteome</keyword>
<name>A0AA38C6G8_TAXCH</name>
<gene>
    <name evidence="3" type="ORF">KI387_039139</name>
</gene>
<dbReference type="OMA" id="RICPLEK"/>
<feature type="compositionally biased region" description="Polar residues" evidence="2">
    <location>
        <begin position="273"/>
        <end position="284"/>
    </location>
</feature>
<evidence type="ECO:0000313" key="3">
    <source>
        <dbReference type="EMBL" id="KAH9295551.1"/>
    </source>
</evidence>
<dbReference type="Gene3D" id="2.20.110.10">
    <property type="entry name" value="Histone H3 K4-specific methyltransferase SET7/9 N-terminal domain"/>
    <property type="match status" value="3"/>
</dbReference>
<evidence type="ECO:0000256" key="1">
    <source>
        <dbReference type="ARBA" id="ARBA00022737"/>
    </source>
</evidence>
<accession>A0AA38C6G8</accession>
<dbReference type="SUPFAM" id="SSF56104">
    <property type="entry name" value="SAICAR synthase-like"/>
    <property type="match status" value="1"/>
</dbReference>
<organism evidence="3 4">
    <name type="scientific">Taxus chinensis</name>
    <name type="common">Chinese yew</name>
    <name type="synonym">Taxus wallichiana var. chinensis</name>
    <dbReference type="NCBI Taxonomy" id="29808"/>
    <lineage>
        <taxon>Eukaryota</taxon>
        <taxon>Viridiplantae</taxon>
        <taxon>Streptophyta</taxon>
        <taxon>Embryophyta</taxon>
        <taxon>Tracheophyta</taxon>
        <taxon>Spermatophyta</taxon>
        <taxon>Pinopsida</taxon>
        <taxon>Pinidae</taxon>
        <taxon>Conifers II</taxon>
        <taxon>Cupressales</taxon>
        <taxon>Taxaceae</taxon>
        <taxon>Taxus</taxon>
    </lineage>
</organism>
<dbReference type="SUPFAM" id="SSF82185">
    <property type="entry name" value="Histone H3 K4-specific methyltransferase SET7/9 N-terminal domain"/>
    <property type="match status" value="2"/>
</dbReference>
<dbReference type="PANTHER" id="PTHR23084">
    <property type="entry name" value="PHOSPHATIDYLINOSITOL-4-PHOSPHATE 5-KINASE RELATED"/>
    <property type="match status" value="1"/>
</dbReference>
<protein>
    <submittedName>
        <fullName evidence="3">Uncharacterized protein</fullName>
    </submittedName>
</protein>